<dbReference type="Gene3D" id="2.170.300.10">
    <property type="entry name" value="Tie2 ligand-binding domain superfamily"/>
    <property type="match status" value="1"/>
</dbReference>
<dbReference type="GO" id="GO:0009888">
    <property type="term" value="P:tissue development"/>
    <property type="evidence" value="ECO:0007669"/>
    <property type="project" value="TreeGrafter"/>
</dbReference>
<evidence type="ECO:0000256" key="1">
    <source>
        <dbReference type="ARBA" id="ARBA00004302"/>
    </source>
</evidence>
<keyword evidence="5" id="KW-0677">Repeat</keyword>
<evidence type="ECO:0000313" key="16">
    <source>
        <dbReference type="WBParaSite" id="PSU_v2.g21039.t1"/>
    </source>
</evidence>
<dbReference type="FunFam" id="2.10.25.10:FF:000069">
    <property type="entry name" value="Laminin subunit alpha 1"/>
    <property type="match status" value="1"/>
</dbReference>
<evidence type="ECO:0000313" key="15">
    <source>
        <dbReference type="Proteomes" id="UP000887577"/>
    </source>
</evidence>
<feature type="domain" description="Laminin EGF-like" evidence="12">
    <location>
        <begin position="437"/>
        <end position="491"/>
    </location>
</feature>
<dbReference type="Gene3D" id="2.60.120.260">
    <property type="entry name" value="Galactose-binding domain-like"/>
    <property type="match status" value="1"/>
</dbReference>
<evidence type="ECO:0000256" key="7">
    <source>
        <dbReference type="ARBA" id="ARBA00023157"/>
    </source>
</evidence>
<keyword evidence="3" id="KW-0272">Extracellular matrix</keyword>
<keyword evidence="6" id="KW-0084">Basement membrane</keyword>
<evidence type="ECO:0000259" key="13">
    <source>
        <dbReference type="PROSITE" id="PS51115"/>
    </source>
</evidence>
<keyword evidence="2" id="KW-0964">Secreted</keyword>
<dbReference type="SUPFAM" id="SSF49785">
    <property type="entry name" value="Galactose-binding domain-like"/>
    <property type="match status" value="1"/>
</dbReference>
<evidence type="ECO:0000256" key="5">
    <source>
        <dbReference type="ARBA" id="ARBA00022737"/>
    </source>
</evidence>
<dbReference type="GO" id="GO:0005604">
    <property type="term" value="C:basement membrane"/>
    <property type="evidence" value="ECO:0007669"/>
    <property type="project" value="UniProtKB-SubCell"/>
</dbReference>
<feature type="signal peptide" evidence="11">
    <location>
        <begin position="1"/>
        <end position="27"/>
    </location>
</feature>
<dbReference type="Gene3D" id="2.10.25.10">
    <property type="entry name" value="Laminin"/>
    <property type="match status" value="2"/>
</dbReference>
<evidence type="ECO:0000256" key="4">
    <source>
        <dbReference type="ARBA" id="ARBA00022729"/>
    </source>
</evidence>
<dbReference type="InterPro" id="IPR000742">
    <property type="entry name" value="EGF"/>
</dbReference>
<dbReference type="Pfam" id="PF00053">
    <property type="entry name" value="EGF_laminin"/>
    <property type="match status" value="3"/>
</dbReference>
<keyword evidence="9 10" id="KW-0424">Laminin EGF-like domain</keyword>
<evidence type="ECO:0000259" key="14">
    <source>
        <dbReference type="PROSITE" id="PS51117"/>
    </source>
</evidence>
<dbReference type="InterPro" id="IPR008211">
    <property type="entry name" value="Laminin_N"/>
</dbReference>
<dbReference type="InterPro" id="IPR050440">
    <property type="entry name" value="Laminin/Netrin_ECM"/>
</dbReference>
<evidence type="ECO:0000256" key="11">
    <source>
        <dbReference type="SAM" id="SignalP"/>
    </source>
</evidence>
<comment type="caution">
    <text evidence="10">Lacks conserved residue(s) required for the propagation of feature annotation.</text>
</comment>
<dbReference type="InterPro" id="IPR008979">
    <property type="entry name" value="Galactose-bd-like_sf"/>
</dbReference>
<evidence type="ECO:0000256" key="6">
    <source>
        <dbReference type="ARBA" id="ARBA00022869"/>
    </source>
</evidence>
<dbReference type="WBParaSite" id="PSU_v2.g21039.t1">
    <property type="protein sequence ID" value="PSU_v2.g21039.t1"/>
    <property type="gene ID" value="PSU_v2.g21039"/>
</dbReference>
<dbReference type="InterPro" id="IPR000034">
    <property type="entry name" value="Laminin_IV"/>
</dbReference>
<dbReference type="Proteomes" id="UP000887577">
    <property type="component" value="Unplaced"/>
</dbReference>
<evidence type="ECO:0000259" key="12">
    <source>
        <dbReference type="PROSITE" id="PS50027"/>
    </source>
</evidence>
<feature type="domain" description="Laminin N-terminal" evidence="14">
    <location>
        <begin position="64"/>
        <end position="309"/>
    </location>
</feature>
<evidence type="ECO:0000256" key="2">
    <source>
        <dbReference type="ARBA" id="ARBA00022525"/>
    </source>
</evidence>
<keyword evidence="8" id="KW-0325">Glycoprotein</keyword>
<dbReference type="PROSITE" id="PS50027">
    <property type="entry name" value="EGF_LAM_2"/>
    <property type="match status" value="2"/>
</dbReference>
<dbReference type="SMART" id="SM00136">
    <property type="entry name" value="LamNT"/>
    <property type="match status" value="1"/>
</dbReference>
<feature type="chain" id="PRO_5037493541" evidence="11">
    <location>
        <begin position="28"/>
        <end position="724"/>
    </location>
</feature>
<dbReference type="PROSITE" id="PS51117">
    <property type="entry name" value="LAMININ_NTER"/>
    <property type="match status" value="1"/>
</dbReference>
<reference evidence="16" key="1">
    <citation type="submission" date="2022-11" db="UniProtKB">
        <authorList>
            <consortium name="WormBaseParasite"/>
        </authorList>
    </citation>
    <scope>IDENTIFICATION</scope>
</reference>
<dbReference type="AlphaFoldDB" id="A0A914YN57"/>
<proteinExistence type="predicted"/>
<dbReference type="PANTHER" id="PTHR10574">
    <property type="entry name" value="NETRIN/LAMININ-RELATED"/>
    <property type="match status" value="1"/>
</dbReference>
<keyword evidence="15" id="KW-1185">Reference proteome</keyword>
<dbReference type="CDD" id="cd00055">
    <property type="entry name" value="EGF_Lam"/>
    <property type="match status" value="4"/>
</dbReference>
<dbReference type="SMART" id="SM00281">
    <property type="entry name" value="LamB"/>
    <property type="match status" value="1"/>
</dbReference>
<dbReference type="PANTHER" id="PTHR10574:SF444">
    <property type="entry name" value="BASEMENT MEMBRANE-SPECIFIC HEPARAN SULFATE PROTEOGLYCAN CORE PROTEIN"/>
    <property type="match status" value="1"/>
</dbReference>
<evidence type="ECO:0000256" key="10">
    <source>
        <dbReference type="PROSITE-ProRule" id="PRU00460"/>
    </source>
</evidence>
<dbReference type="GO" id="GO:0009887">
    <property type="term" value="P:animal organ morphogenesis"/>
    <property type="evidence" value="ECO:0007669"/>
    <property type="project" value="TreeGrafter"/>
</dbReference>
<name>A0A914YN57_9BILA</name>
<feature type="domain" description="Laminin EGF-like" evidence="12">
    <location>
        <begin position="492"/>
        <end position="541"/>
    </location>
</feature>
<dbReference type="PROSITE" id="PS51115">
    <property type="entry name" value="LAMININ_IVA"/>
    <property type="match status" value="1"/>
</dbReference>
<accession>A0A914YN57</accession>
<dbReference type="PROSITE" id="PS01248">
    <property type="entry name" value="EGF_LAM_1"/>
    <property type="match status" value="1"/>
</dbReference>
<feature type="disulfide bond" evidence="10">
    <location>
        <begin position="467"/>
        <end position="476"/>
    </location>
</feature>
<feature type="disulfide bond" evidence="10">
    <location>
        <begin position="512"/>
        <end position="521"/>
    </location>
</feature>
<dbReference type="Pfam" id="PF00052">
    <property type="entry name" value="Laminin_B"/>
    <property type="match status" value="1"/>
</dbReference>
<feature type="domain" description="Laminin IV type A" evidence="13">
    <location>
        <begin position="562"/>
        <end position="724"/>
    </location>
</feature>
<evidence type="ECO:0000256" key="3">
    <source>
        <dbReference type="ARBA" id="ARBA00022530"/>
    </source>
</evidence>
<dbReference type="SMART" id="SM00180">
    <property type="entry name" value="EGF_Lam"/>
    <property type="match status" value="4"/>
</dbReference>
<dbReference type="Pfam" id="PF00055">
    <property type="entry name" value="Laminin_N"/>
    <property type="match status" value="1"/>
</dbReference>
<dbReference type="PROSITE" id="PS00022">
    <property type="entry name" value="EGF_1"/>
    <property type="match status" value="1"/>
</dbReference>
<dbReference type="FunFam" id="2.60.120.260:FF:000017">
    <property type="entry name" value="Laminin subunit alpha 2"/>
    <property type="match status" value="1"/>
</dbReference>
<comment type="subcellular location">
    <subcellularLocation>
        <location evidence="1">Secreted</location>
        <location evidence="1">Extracellular space</location>
        <location evidence="1">Extracellular matrix</location>
        <location evidence="1">Basement membrane</location>
    </subcellularLocation>
</comment>
<evidence type="ECO:0000256" key="8">
    <source>
        <dbReference type="ARBA" id="ARBA00023180"/>
    </source>
</evidence>
<sequence length="724" mass="81586">MRFSLWGGHLTVLILFIGITLFQGVISDNNNNNNNNGNGNGIKDYEEDYISDDGRYQEFSAGKGERGLFPNIFNLATHADIRSTATCGQHNPEHYCKLVEHVFARAPQCDVCDANNHLKNHPIEYAIDGTPRWWQSPSLGNGLSYEKINITLDLRQEYQIAYIIIKAGNAPRPGTWVLEKSLDGINYSPWQYYATSDAQCMKAFGVPASHGVPKFSADNEVICTSFYSRLDPLDNGEIHTSLVNGRPSAEHPTQLLQNFTRARFVRIRLLSLRTLNADLMIINNRDQKLDQSVTRRYFYSIKDISIGGQCICYGHAASCPPEEVHGQFRCECRHNTCGESCNECCPLYNQLPWQPGTHAQPNVCQPCQCFNHADTCIFDESIATQKLSVTPDGIYEGGGKCVECRDNTEGINCEKCKYGFYRPSNISHYQNDACHACNCDTLGSEHNECVRDETSAFNGHRPGDCICKPGFGGRRCEKCAPGYRNYPICEPCPCNPAGSLNFDTCEEENCICKSNVEGKFCDQCKVGTIFLNQNNPQGCQPCFCFGKSTDCKEGNWAVGKISSSQNWNLTGLHNYNENIVPQTNSSDLLIFTSSDFERENSLFYWKAPPPFSGNLLNSYGGNLHYYVYFVPQRDSAHPTPVADVIIEGNGIRLEHYSRINFFPRENISVTIPMLERQGWYNSQTRQPIDKSDLMRALSDVKYFLVRARYNQEQLQSSKITFKAH</sequence>
<organism evidence="15 16">
    <name type="scientific">Panagrolaimus superbus</name>
    <dbReference type="NCBI Taxonomy" id="310955"/>
    <lineage>
        <taxon>Eukaryota</taxon>
        <taxon>Metazoa</taxon>
        <taxon>Ecdysozoa</taxon>
        <taxon>Nematoda</taxon>
        <taxon>Chromadorea</taxon>
        <taxon>Rhabditida</taxon>
        <taxon>Tylenchina</taxon>
        <taxon>Panagrolaimomorpha</taxon>
        <taxon>Panagrolaimoidea</taxon>
        <taxon>Panagrolaimidae</taxon>
        <taxon>Panagrolaimus</taxon>
    </lineage>
</organism>
<dbReference type="InterPro" id="IPR002049">
    <property type="entry name" value="LE_dom"/>
</dbReference>
<evidence type="ECO:0000256" key="9">
    <source>
        <dbReference type="ARBA" id="ARBA00023292"/>
    </source>
</evidence>
<keyword evidence="4 11" id="KW-0732">Signal</keyword>
<keyword evidence="7 10" id="KW-1015">Disulfide bond</keyword>
<feature type="disulfide bond" evidence="10">
    <location>
        <begin position="437"/>
        <end position="449"/>
    </location>
</feature>
<dbReference type="SUPFAM" id="SSF57196">
    <property type="entry name" value="EGF/Laminin"/>
    <property type="match status" value="3"/>
</dbReference>
<protein>
    <submittedName>
        <fullName evidence="16">Uncharacterized protein</fullName>
    </submittedName>
</protein>